<name>A0A7X6MP25_9MYCO</name>
<dbReference type="AlphaFoldDB" id="A0A7X6MP25"/>
<protein>
    <submittedName>
        <fullName evidence="1">Uncharacterized protein</fullName>
    </submittedName>
</protein>
<dbReference type="EMBL" id="JAAXPJ010000002">
    <property type="protein sequence ID" value="NKZ10452.1"/>
    <property type="molecule type" value="Genomic_DNA"/>
</dbReference>
<evidence type="ECO:0000313" key="2">
    <source>
        <dbReference type="Proteomes" id="UP000518188"/>
    </source>
</evidence>
<sequence length="66" mass="7349">MLAPSLLDHWKSNQTVNRCPPMLTVGAMSFTREISMVAFSRVADVLAVVTEATTQRRSMVLQKLRG</sequence>
<proteinExistence type="predicted"/>
<accession>A0A7X6MP25</accession>
<comment type="caution">
    <text evidence="1">The sequence shown here is derived from an EMBL/GenBank/DDBJ whole genome shotgun (WGS) entry which is preliminary data.</text>
</comment>
<dbReference type="RefSeq" id="WP_162563065.1">
    <property type="nucleotide sequence ID" value="NZ_HG322951.1"/>
</dbReference>
<organism evidence="1 2">
    <name type="scientific">Mycolicibacterium septicum DSM 44393</name>
    <dbReference type="NCBI Taxonomy" id="1341646"/>
    <lineage>
        <taxon>Bacteria</taxon>
        <taxon>Bacillati</taxon>
        <taxon>Actinomycetota</taxon>
        <taxon>Actinomycetes</taxon>
        <taxon>Mycobacteriales</taxon>
        <taxon>Mycobacteriaceae</taxon>
        <taxon>Mycolicibacterium</taxon>
    </lineage>
</organism>
<reference evidence="1 2" key="1">
    <citation type="submission" date="2020-04" db="EMBL/GenBank/DDBJ databases">
        <title>MicrobeNet Type strains.</title>
        <authorList>
            <person name="Nicholson A.C."/>
        </authorList>
    </citation>
    <scope>NUCLEOTIDE SEQUENCE [LARGE SCALE GENOMIC DNA]</scope>
    <source>
        <strain evidence="1 2">ATCC 700731</strain>
    </source>
</reference>
<gene>
    <name evidence="1" type="ORF">HGA11_05635</name>
</gene>
<dbReference type="Proteomes" id="UP000518188">
    <property type="component" value="Unassembled WGS sequence"/>
</dbReference>
<evidence type="ECO:0000313" key="1">
    <source>
        <dbReference type="EMBL" id="NKZ10452.1"/>
    </source>
</evidence>